<dbReference type="GO" id="GO:0003993">
    <property type="term" value="F:acid phosphatase activity"/>
    <property type="evidence" value="ECO:0007669"/>
    <property type="project" value="InterPro"/>
</dbReference>
<keyword evidence="1 5" id="KW-0732">Signal</keyword>
<dbReference type="RefSeq" id="WP_043402912.1">
    <property type="nucleotide sequence ID" value="NZ_JPMI01000218.1"/>
</dbReference>
<sequence>MHRLYSLAFGAVAAALTFTASSASAASLTRQPYLQRVGPDTATIAFRLDGNCVPAVRYGTQGSTHQSAQSADAGRNHAIVLSGLQPGTEYTYLVEACGARTNPVRFSTAPVPGTRSVHFTAVGDFGMNNADQRSVANAMLAREPELFLMLGDNAYDSGTEAEFQNNLFGPMAPLLAQVPSVAVPGNHEYVTNRAQPYFDNLYLPTSSTGGEHYYSFDWGHVHFVGLDANCAMGMASQDRCSLASQRKWLEQDLSASDAPWKVVFLHYPPWSSGEHGSQPLIRREFTPLFEKYGVDLVLTGHDHHYERSQPMKGNAVGPSSERNPTYLVVGGGGASLRPFETSKPSWTVVRNDQDHGYLDVKVEEGTLSAQVLTPSGKLIDSFTLTKDLPPAPQEEPPVTADPGSPPTVEQPGPTQPETPAPGTVTGNPGLPGGPEDEEDVDGLGPNAPGCSTGPAMALLPAGALVLAGVLRRRRRR</sequence>
<dbReference type="SUPFAM" id="SSF49363">
    <property type="entry name" value="Purple acid phosphatase, N-terminal domain"/>
    <property type="match status" value="1"/>
</dbReference>
<dbReference type="Proteomes" id="UP000028547">
    <property type="component" value="Unassembled WGS sequence"/>
</dbReference>
<dbReference type="NCBIfam" id="TIGR03382">
    <property type="entry name" value="GC_trans_RRR"/>
    <property type="match status" value="1"/>
</dbReference>
<evidence type="ECO:0000256" key="1">
    <source>
        <dbReference type="ARBA" id="ARBA00022729"/>
    </source>
</evidence>
<comment type="caution">
    <text evidence="8">The sequence shown here is derived from an EMBL/GenBank/DDBJ whole genome shotgun (WGS) entry which is preliminary data.</text>
</comment>
<proteinExistence type="predicted"/>
<feature type="region of interest" description="Disordered" evidence="3">
    <location>
        <begin position="382"/>
        <end position="455"/>
    </location>
</feature>
<feature type="chain" id="PRO_5001781523" evidence="5">
    <location>
        <begin position="26"/>
        <end position="476"/>
    </location>
</feature>
<dbReference type="InterPro" id="IPR017756">
    <property type="entry name" value="TM_Gly-Cys-Arg_CS"/>
</dbReference>
<dbReference type="EMBL" id="JPMI01000218">
    <property type="protein sequence ID" value="KFA90276.1"/>
    <property type="molecule type" value="Genomic_DNA"/>
</dbReference>
<feature type="domain" description="Calcineurin-like phosphoesterase" evidence="6">
    <location>
        <begin position="118"/>
        <end position="305"/>
    </location>
</feature>
<reference evidence="8 9" key="1">
    <citation type="submission" date="2014-07" db="EMBL/GenBank/DDBJ databases">
        <title>Draft Genome Sequence of Gephyronic Acid Producer, Cystobacter violaceus Strain Cb vi76.</title>
        <authorList>
            <person name="Stevens D.C."/>
            <person name="Young J."/>
            <person name="Carmichael R."/>
            <person name="Tan J."/>
            <person name="Taylor R.E."/>
        </authorList>
    </citation>
    <scope>NUCLEOTIDE SEQUENCE [LARGE SCALE GENOMIC DNA]</scope>
    <source>
        <strain evidence="8 9">Cb vi76</strain>
    </source>
</reference>
<evidence type="ECO:0000256" key="4">
    <source>
        <dbReference type="SAM" id="Phobius"/>
    </source>
</evidence>
<keyword evidence="2" id="KW-0325">Glycoprotein</keyword>
<dbReference type="InterPro" id="IPR004843">
    <property type="entry name" value="Calcineurin-like_PHP"/>
</dbReference>
<dbReference type="AlphaFoldDB" id="A0A084SP91"/>
<keyword evidence="4" id="KW-1133">Transmembrane helix</keyword>
<protein>
    <submittedName>
        <fullName evidence="8">Metallophosphoesterase</fullName>
    </submittedName>
</protein>
<name>A0A084SP91_9BACT</name>
<dbReference type="InterPro" id="IPR029052">
    <property type="entry name" value="Metallo-depent_PP-like"/>
</dbReference>
<dbReference type="CDD" id="cd00839">
    <property type="entry name" value="MPP_PAPs"/>
    <property type="match status" value="1"/>
</dbReference>
<evidence type="ECO:0000313" key="9">
    <source>
        <dbReference type="Proteomes" id="UP000028547"/>
    </source>
</evidence>
<feature type="signal peptide" evidence="5">
    <location>
        <begin position="1"/>
        <end position="25"/>
    </location>
</feature>
<gene>
    <name evidence="8" type="ORF">Q664_29485</name>
</gene>
<dbReference type="Gene3D" id="3.60.21.10">
    <property type="match status" value="1"/>
</dbReference>
<dbReference type="InterPro" id="IPR041792">
    <property type="entry name" value="MPP_PAP"/>
</dbReference>
<dbReference type="Pfam" id="PF00149">
    <property type="entry name" value="Metallophos"/>
    <property type="match status" value="1"/>
</dbReference>
<dbReference type="InterPro" id="IPR008963">
    <property type="entry name" value="Purple_acid_Pase-like_N"/>
</dbReference>
<dbReference type="Pfam" id="PF14008">
    <property type="entry name" value="Metallophos_C"/>
    <property type="match status" value="1"/>
</dbReference>
<dbReference type="PANTHER" id="PTHR45867">
    <property type="entry name" value="PURPLE ACID PHOSPHATASE"/>
    <property type="match status" value="1"/>
</dbReference>
<organism evidence="8 9">
    <name type="scientific">Archangium violaceum Cb vi76</name>
    <dbReference type="NCBI Taxonomy" id="1406225"/>
    <lineage>
        <taxon>Bacteria</taxon>
        <taxon>Pseudomonadati</taxon>
        <taxon>Myxococcota</taxon>
        <taxon>Myxococcia</taxon>
        <taxon>Myxococcales</taxon>
        <taxon>Cystobacterineae</taxon>
        <taxon>Archangiaceae</taxon>
        <taxon>Archangium</taxon>
    </lineage>
</organism>
<evidence type="ECO:0000259" key="7">
    <source>
        <dbReference type="Pfam" id="PF14008"/>
    </source>
</evidence>
<dbReference type="GO" id="GO:0046872">
    <property type="term" value="F:metal ion binding"/>
    <property type="evidence" value="ECO:0007669"/>
    <property type="project" value="InterPro"/>
</dbReference>
<evidence type="ECO:0000256" key="5">
    <source>
        <dbReference type="SAM" id="SignalP"/>
    </source>
</evidence>
<evidence type="ECO:0000313" key="8">
    <source>
        <dbReference type="EMBL" id="KFA90276.1"/>
    </source>
</evidence>
<evidence type="ECO:0000259" key="6">
    <source>
        <dbReference type="Pfam" id="PF00149"/>
    </source>
</evidence>
<evidence type="ECO:0000256" key="3">
    <source>
        <dbReference type="SAM" id="MobiDB-lite"/>
    </source>
</evidence>
<keyword evidence="4" id="KW-0472">Membrane</keyword>
<accession>A0A084SP91</accession>
<dbReference type="SUPFAM" id="SSF56300">
    <property type="entry name" value="Metallo-dependent phosphatases"/>
    <property type="match status" value="1"/>
</dbReference>
<feature type="transmembrane region" description="Helical" evidence="4">
    <location>
        <begin position="453"/>
        <end position="470"/>
    </location>
</feature>
<feature type="domain" description="Purple acid phosphatase C-terminal" evidence="7">
    <location>
        <begin position="324"/>
        <end position="381"/>
    </location>
</feature>
<dbReference type="PANTHER" id="PTHR45867:SF3">
    <property type="entry name" value="ACID PHOSPHATASE TYPE 7"/>
    <property type="match status" value="1"/>
</dbReference>
<keyword evidence="4" id="KW-0812">Transmembrane</keyword>
<dbReference type="InterPro" id="IPR025733">
    <property type="entry name" value="PAPs_C"/>
</dbReference>
<evidence type="ECO:0000256" key="2">
    <source>
        <dbReference type="ARBA" id="ARBA00023180"/>
    </source>
</evidence>